<gene>
    <name evidence="2" type="ORF">HAV22_26145</name>
</gene>
<reference evidence="2 3" key="1">
    <citation type="submission" date="2020-03" db="EMBL/GenBank/DDBJ databases">
        <title>Genome sequence of strain Massilia sp. TW-1.</title>
        <authorList>
            <person name="Chaudhary D.K."/>
        </authorList>
    </citation>
    <scope>NUCLEOTIDE SEQUENCE [LARGE SCALE GENOMIC DNA]</scope>
    <source>
        <strain evidence="2 3">TW-1</strain>
    </source>
</reference>
<dbReference type="EMBL" id="JAAQOM010000019">
    <property type="protein sequence ID" value="NIA57109.1"/>
    <property type="molecule type" value="Genomic_DNA"/>
</dbReference>
<name>A0ABX0PIJ9_9BURK</name>
<proteinExistence type="predicted"/>
<organism evidence="2 3">
    <name type="scientific">Telluria antibiotica</name>
    <dbReference type="NCBI Taxonomy" id="2717319"/>
    <lineage>
        <taxon>Bacteria</taxon>
        <taxon>Pseudomonadati</taxon>
        <taxon>Pseudomonadota</taxon>
        <taxon>Betaproteobacteria</taxon>
        <taxon>Burkholderiales</taxon>
        <taxon>Oxalobacteraceae</taxon>
        <taxon>Telluria group</taxon>
        <taxon>Telluria</taxon>
    </lineage>
</organism>
<dbReference type="RefSeq" id="WP_166863367.1">
    <property type="nucleotide sequence ID" value="NZ_JAAQOM010000019.1"/>
</dbReference>
<evidence type="ECO:0000313" key="2">
    <source>
        <dbReference type="EMBL" id="NIA57109.1"/>
    </source>
</evidence>
<dbReference type="Proteomes" id="UP000716322">
    <property type="component" value="Unassembled WGS sequence"/>
</dbReference>
<dbReference type="Pfam" id="PF13557">
    <property type="entry name" value="Phenol_MetA_deg"/>
    <property type="match status" value="1"/>
</dbReference>
<keyword evidence="1" id="KW-0732">Signal</keyword>
<feature type="chain" id="PRO_5045696383" evidence="1">
    <location>
        <begin position="24"/>
        <end position="266"/>
    </location>
</feature>
<comment type="caution">
    <text evidence="2">The sequence shown here is derived from an EMBL/GenBank/DDBJ whole genome shotgun (WGS) entry which is preliminary data.</text>
</comment>
<accession>A0ABX0PIJ9</accession>
<protein>
    <submittedName>
        <fullName evidence="2">Transporter</fullName>
    </submittedName>
</protein>
<dbReference type="InterPro" id="IPR025737">
    <property type="entry name" value="FApF"/>
</dbReference>
<keyword evidence="3" id="KW-1185">Reference proteome</keyword>
<sequence>MPLRPASWACLLAGLLALSTAHADDDDTINPDRPNVANSSQVVGPHRVQLELGVQWDRQRDADAHVRTLTTPALLRVGLSDTLELRVETSGRTIAHASDPASGEHTVSAGWADSAAGVKWHLGDQDGMRPSWGVIAEAALPTGSAALRGTGFRPSLNLPLEWDLGHDWSLGVMPGVGRDGDDNGARYTYGVFAASLGKAFSERLHGFAELAAPQIARAAHGGTQTLFDAGVSWLVSRDCQLDAMVVHGLNRKTPDLSLAFGVSVRR</sequence>
<evidence type="ECO:0000313" key="3">
    <source>
        <dbReference type="Proteomes" id="UP000716322"/>
    </source>
</evidence>
<feature type="signal peptide" evidence="1">
    <location>
        <begin position="1"/>
        <end position="23"/>
    </location>
</feature>
<evidence type="ECO:0000256" key="1">
    <source>
        <dbReference type="SAM" id="SignalP"/>
    </source>
</evidence>